<dbReference type="InterPro" id="IPR003607">
    <property type="entry name" value="HD/PDEase_dom"/>
</dbReference>
<keyword evidence="3" id="KW-0378">Hydrolase</keyword>
<dbReference type="Pfam" id="PF13487">
    <property type="entry name" value="HD_5"/>
    <property type="match status" value="1"/>
</dbReference>
<dbReference type="GO" id="GO:0008081">
    <property type="term" value="F:phosphoric diester hydrolase activity"/>
    <property type="evidence" value="ECO:0007669"/>
    <property type="project" value="UniProtKB-ARBA"/>
</dbReference>
<dbReference type="NCBIfam" id="TIGR00277">
    <property type="entry name" value="HDIG"/>
    <property type="match status" value="1"/>
</dbReference>
<keyword evidence="4" id="KW-1185">Reference proteome</keyword>
<feature type="domain" description="HD-GYP" evidence="2">
    <location>
        <begin position="167"/>
        <end position="363"/>
    </location>
</feature>
<dbReference type="PANTHER" id="PTHR43155:SF2">
    <property type="entry name" value="CYCLIC DI-GMP PHOSPHODIESTERASE PA4108"/>
    <property type="match status" value="1"/>
</dbReference>
<reference evidence="3 4" key="1">
    <citation type="submission" date="2017-09" db="EMBL/GenBank/DDBJ databases">
        <title>The draft genome sequences of Marinobacter sp. PWS21.</title>
        <authorList>
            <person name="Cao J."/>
        </authorList>
    </citation>
    <scope>NUCLEOTIDE SEQUENCE [LARGE SCALE GENOMIC DNA]</scope>
    <source>
        <strain evidence="3 4">PWS21</strain>
    </source>
</reference>
<evidence type="ECO:0000256" key="1">
    <source>
        <dbReference type="SAM" id="MobiDB-lite"/>
    </source>
</evidence>
<proteinExistence type="predicted"/>
<dbReference type="CDD" id="cd00077">
    <property type="entry name" value="HDc"/>
    <property type="match status" value="1"/>
</dbReference>
<dbReference type="InterPro" id="IPR037522">
    <property type="entry name" value="HD_GYP_dom"/>
</dbReference>
<organism evidence="3 4">
    <name type="scientific">Marinobacter profundi</name>
    <dbReference type="NCBI Taxonomy" id="2666256"/>
    <lineage>
        <taxon>Bacteria</taxon>
        <taxon>Pseudomonadati</taxon>
        <taxon>Pseudomonadota</taxon>
        <taxon>Gammaproteobacteria</taxon>
        <taxon>Pseudomonadales</taxon>
        <taxon>Marinobacteraceae</taxon>
        <taxon>Marinobacter</taxon>
    </lineage>
</organism>
<dbReference type="PANTHER" id="PTHR43155">
    <property type="entry name" value="CYCLIC DI-GMP PHOSPHODIESTERASE PA4108-RELATED"/>
    <property type="match status" value="1"/>
</dbReference>
<dbReference type="SUPFAM" id="SSF109604">
    <property type="entry name" value="HD-domain/PDEase-like"/>
    <property type="match status" value="1"/>
</dbReference>
<dbReference type="RefSeq" id="WP_099614612.1">
    <property type="nucleotide sequence ID" value="NZ_KZ319370.1"/>
</dbReference>
<dbReference type="InterPro" id="IPR021812">
    <property type="entry name" value="DUF3391"/>
</dbReference>
<protein>
    <submittedName>
        <fullName evidence="3">Phosphohydrolase</fullName>
    </submittedName>
</protein>
<sequence length="448" mass="49894">MYTETTELEIPTSELRIGMHVIRLDRPWEETDFLLQGFVVRDRDEIQALQAQCHTVTIEGKVRNGPRPAPPGRQEKQPSMLGRLLGKKPEPRRRNVSARPAANAATGNRQRSRVTYINKVDVGSEFSRARRAYTQAKTLAEDIMAGVRIGRALDINRARAVVDDCVDSLLRNENALLLLTKLKHKDHYTAEHSINVSVLAAALGKHLGMLEEEIRTLGLCGLLHDVGKMRIPNTVLNKPGTLTPDEHALMRSHAGLGRDILINVNGVNHAAIDVAYNHHERLDGKGYPRGLRGSQIPHFAKVVAVVDTYDAITSTRCYDGARSSLEALEILYRMRDRQFDPELTLEFIRMIGIFPPGSLVELASGEVGIVLASNPRNRRKPVIKLVRDAGKQPLAEEITLDLSSETSLPPGLDGRIAREIPDGTYDIRLQSFLDQGLILRPEQVRMAE</sequence>
<feature type="region of interest" description="Disordered" evidence="1">
    <location>
        <begin position="60"/>
        <end position="110"/>
    </location>
</feature>
<dbReference type="Gene3D" id="1.10.3210.10">
    <property type="entry name" value="Hypothetical protein af1432"/>
    <property type="match status" value="1"/>
</dbReference>
<evidence type="ECO:0000313" key="4">
    <source>
        <dbReference type="Proteomes" id="UP000231409"/>
    </source>
</evidence>
<accession>A0A2G1ULY6</accession>
<evidence type="ECO:0000313" key="3">
    <source>
        <dbReference type="EMBL" id="PHQ15488.1"/>
    </source>
</evidence>
<dbReference type="SMART" id="SM00471">
    <property type="entry name" value="HDc"/>
    <property type="match status" value="1"/>
</dbReference>
<dbReference type="InterPro" id="IPR006675">
    <property type="entry name" value="HDIG_dom"/>
</dbReference>
<dbReference type="Proteomes" id="UP000231409">
    <property type="component" value="Unassembled WGS sequence"/>
</dbReference>
<evidence type="ECO:0000259" key="2">
    <source>
        <dbReference type="PROSITE" id="PS51832"/>
    </source>
</evidence>
<dbReference type="Pfam" id="PF11871">
    <property type="entry name" value="DUF3391"/>
    <property type="match status" value="1"/>
</dbReference>
<gene>
    <name evidence="3" type="ORF">CLH61_10280</name>
</gene>
<name>A0A2G1ULY6_9GAMM</name>
<dbReference type="EMBL" id="NTFH01000007">
    <property type="protein sequence ID" value="PHQ15488.1"/>
    <property type="molecule type" value="Genomic_DNA"/>
</dbReference>
<comment type="caution">
    <text evidence="3">The sequence shown here is derived from an EMBL/GenBank/DDBJ whole genome shotgun (WGS) entry which is preliminary data.</text>
</comment>
<dbReference type="AlphaFoldDB" id="A0A2G1ULY6"/>
<dbReference type="PROSITE" id="PS51832">
    <property type="entry name" value="HD_GYP"/>
    <property type="match status" value="1"/>
</dbReference>